<gene>
    <name evidence="1" type="ORF">BSAL_17725</name>
</gene>
<organism evidence="1 2">
    <name type="scientific">Bodo saltans</name>
    <name type="common">Flagellated protozoan</name>
    <dbReference type="NCBI Taxonomy" id="75058"/>
    <lineage>
        <taxon>Eukaryota</taxon>
        <taxon>Discoba</taxon>
        <taxon>Euglenozoa</taxon>
        <taxon>Kinetoplastea</taxon>
        <taxon>Metakinetoplastina</taxon>
        <taxon>Eubodonida</taxon>
        <taxon>Bodonidae</taxon>
        <taxon>Bodo</taxon>
    </lineage>
</organism>
<dbReference type="EMBL" id="CYKH01001679">
    <property type="protein sequence ID" value="CUG88876.1"/>
    <property type="molecule type" value="Genomic_DNA"/>
</dbReference>
<name>A0A0S4JEK4_BODSA</name>
<keyword evidence="2" id="KW-1185">Reference proteome</keyword>
<sequence length="397" mass="44654">MEHDVLLHVWHRENDYERPPRDRCLQRTSLLCNSGFAGTGKTTLLQHTTVEALWVLERMVHEHVKSGGARKIAVAEDAKDDPADTKAAMHLNRPLGFYVTFNTRATPSTEDPKYLNTEDVPILTAIALRMAYSVVPSCHRGSYEDFAKRVAPHCDKGSDENNFKLIVKALQSALDWKGPMFIAIDEFRNAYVNRTTDERRKGLSRVCRVLLDNALPILTAPKLAHVVYASYIAVSVYDAVDTVALATVSNRKLIAQAMPTLSVRDIAQLTNYPESLDKTYIEILGEQRTKVGPHRPHQLLFLLHMALSTGTPRIMSRCLQRHANDKIFSRGDKMTWYPAVDLLDKMFWNLKITTTAKIIKVEITEEMCVCAAQLVAGSAAVDIFDSSAVHMNYRVFA</sequence>
<dbReference type="VEuPathDB" id="TriTrypDB:BSAL_17725"/>
<dbReference type="Proteomes" id="UP000051952">
    <property type="component" value="Unassembled WGS sequence"/>
</dbReference>
<reference evidence="2" key="1">
    <citation type="submission" date="2015-09" db="EMBL/GenBank/DDBJ databases">
        <authorList>
            <consortium name="Pathogen Informatics"/>
        </authorList>
    </citation>
    <scope>NUCLEOTIDE SEQUENCE [LARGE SCALE GENOMIC DNA]</scope>
    <source>
        <strain evidence="2">Lake Konstanz</strain>
    </source>
</reference>
<protein>
    <submittedName>
        <fullName evidence="1">Multi-copy leucine-rich repeat protein, putative</fullName>
    </submittedName>
</protein>
<accession>A0A0S4JEK4</accession>
<evidence type="ECO:0000313" key="1">
    <source>
        <dbReference type="EMBL" id="CUG88876.1"/>
    </source>
</evidence>
<dbReference type="AlphaFoldDB" id="A0A0S4JEK4"/>
<proteinExistence type="predicted"/>
<evidence type="ECO:0000313" key="2">
    <source>
        <dbReference type="Proteomes" id="UP000051952"/>
    </source>
</evidence>